<dbReference type="EMBL" id="CP060139">
    <property type="protein sequence ID" value="QNR24338.1"/>
    <property type="molecule type" value="Genomic_DNA"/>
</dbReference>
<evidence type="ECO:0000313" key="11">
    <source>
        <dbReference type="Proteomes" id="UP000516305"/>
    </source>
</evidence>
<organism evidence="10 11">
    <name type="scientific">Croceimicrobium hydrocarbonivorans</name>
    <dbReference type="NCBI Taxonomy" id="2761580"/>
    <lineage>
        <taxon>Bacteria</taxon>
        <taxon>Pseudomonadati</taxon>
        <taxon>Bacteroidota</taxon>
        <taxon>Flavobacteriia</taxon>
        <taxon>Flavobacteriales</taxon>
        <taxon>Owenweeksiaceae</taxon>
        <taxon>Croceimicrobium</taxon>
    </lineage>
</organism>
<feature type="domain" description="Histidine kinase" evidence="9">
    <location>
        <begin position="90"/>
        <end position="305"/>
    </location>
</feature>
<keyword evidence="7" id="KW-0175">Coiled coil</keyword>
<evidence type="ECO:0000259" key="9">
    <source>
        <dbReference type="PROSITE" id="PS50109"/>
    </source>
</evidence>
<feature type="transmembrane region" description="Helical" evidence="8">
    <location>
        <begin position="42"/>
        <end position="63"/>
    </location>
</feature>
<dbReference type="Pfam" id="PF02518">
    <property type="entry name" value="HATPase_c"/>
    <property type="match status" value="1"/>
</dbReference>
<dbReference type="InterPro" id="IPR003594">
    <property type="entry name" value="HATPase_dom"/>
</dbReference>
<keyword evidence="3" id="KW-0597">Phosphoprotein</keyword>
<dbReference type="PANTHER" id="PTHR43711">
    <property type="entry name" value="TWO-COMPONENT HISTIDINE KINASE"/>
    <property type="match status" value="1"/>
</dbReference>
<keyword evidence="8" id="KW-0472">Membrane</keyword>
<evidence type="ECO:0000313" key="10">
    <source>
        <dbReference type="EMBL" id="QNR24338.1"/>
    </source>
</evidence>
<feature type="transmembrane region" description="Helical" evidence="8">
    <location>
        <begin position="12"/>
        <end position="36"/>
    </location>
</feature>
<evidence type="ECO:0000256" key="2">
    <source>
        <dbReference type="ARBA" id="ARBA00012438"/>
    </source>
</evidence>
<dbReference type="PRINTS" id="PR00344">
    <property type="entry name" value="BCTRLSENSOR"/>
</dbReference>
<dbReference type="EC" id="2.7.13.3" evidence="2"/>
<keyword evidence="8" id="KW-1133">Transmembrane helix</keyword>
<sequence length="308" mass="35112">MQRNFKWEEYLTNPWLMGVVSVILSVSVYGLILLFVDLQEPMMGLYMSTIIPALVAPPIAILIRRSVRQVKEKNRELAELNATNKKLFSLLSHDLRSPIASLKSVMDLLIEQRLSEEEAREMFKDLSHKTERVLDFLNDILTWSLKQSELKPMQADYFQVKDSIESILELFEDQRRAKHINLDTQNLNEAVFADKDSFAFVFRNVYHNALKFTPDGGEIQVYTEVKDGKLHTVVADSGVGMNDETIETVLNPEKWFSTKGTHDESGTGFGISSSLNYLRDNHGELRIESEPGKGSRFIIVLPQVAEMA</sequence>
<evidence type="ECO:0000256" key="7">
    <source>
        <dbReference type="SAM" id="Coils"/>
    </source>
</evidence>
<dbReference type="RefSeq" id="WP_210758865.1">
    <property type="nucleotide sequence ID" value="NZ_CP060139.1"/>
</dbReference>
<dbReference type="SUPFAM" id="SSF55874">
    <property type="entry name" value="ATPase domain of HSP90 chaperone/DNA topoisomerase II/histidine kinase"/>
    <property type="match status" value="1"/>
</dbReference>
<dbReference type="Pfam" id="PF00512">
    <property type="entry name" value="HisKA"/>
    <property type="match status" value="1"/>
</dbReference>
<dbReference type="KEGG" id="chyd:H4K34_00440"/>
<evidence type="ECO:0000256" key="3">
    <source>
        <dbReference type="ARBA" id="ARBA00022553"/>
    </source>
</evidence>
<evidence type="ECO:0000256" key="5">
    <source>
        <dbReference type="ARBA" id="ARBA00022777"/>
    </source>
</evidence>
<proteinExistence type="predicted"/>
<protein>
    <recommendedName>
        <fullName evidence="2">histidine kinase</fullName>
        <ecNumber evidence="2">2.7.13.3</ecNumber>
    </recommendedName>
</protein>
<dbReference type="SMART" id="SM00387">
    <property type="entry name" value="HATPase_c"/>
    <property type="match status" value="1"/>
</dbReference>
<evidence type="ECO:0000256" key="6">
    <source>
        <dbReference type="ARBA" id="ARBA00023012"/>
    </source>
</evidence>
<dbReference type="CDD" id="cd00082">
    <property type="entry name" value="HisKA"/>
    <property type="match status" value="1"/>
</dbReference>
<keyword evidence="8" id="KW-0812">Transmembrane</keyword>
<feature type="coiled-coil region" evidence="7">
    <location>
        <begin position="63"/>
        <end position="90"/>
    </location>
</feature>
<dbReference type="PROSITE" id="PS50109">
    <property type="entry name" value="HIS_KIN"/>
    <property type="match status" value="1"/>
</dbReference>
<reference evidence="10 11" key="1">
    <citation type="submission" date="2020-08" db="EMBL/GenBank/DDBJ databases">
        <title>Croceimicrobium hydrocarbonivorans gen. nov., sp. nov., a novel marine bacterium isolated from a bacterial consortium that degrades polyethylene terephthalate.</title>
        <authorList>
            <person name="Liu R."/>
        </authorList>
    </citation>
    <scope>NUCLEOTIDE SEQUENCE [LARGE SCALE GENOMIC DNA]</scope>
    <source>
        <strain evidence="10 11">A20-9</strain>
    </source>
</reference>
<dbReference type="InterPro" id="IPR050736">
    <property type="entry name" value="Sensor_HK_Regulatory"/>
</dbReference>
<keyword evidence="4" id="KW-0808">Transferase</keyword>
<keyword evidence="5 10" id="KW-0418">Kinase</keyword>
<dbReference type="InterPro" id="IPR036890">
    <property type="entry name" value="HATPase_C_sf"/>
</dbReference>
<comment type="catalytic activity">
    <reaction evidence="1">
        <text>ATP + protein L-histidine = ADP + protein N-phospho-L-histidine.</text>
        <dbReference type="EC" id="2.7.13.3"/>
    </reaction>
</comment>
<dbReference type="InterPro" id="IPR003661">
    <property type="entry name" value="HisK_dim/P_dom"/>
</dbReference>
<dbReference type="InterPro" id="IPR004358">
    <property type="entry name" value="Sig_transdc_His_kin-like_C"/>
</dbReference>
<dbReference type="InterPro" id="IPR036097">
    <property type="entry name" value="HisK_dim/P_sf"/>
</dbReference>
<dbReference type="Gene3D" id="1.10.287.130">
    <property type="match status" value="1"/>
</dbReference>
<evidence type="ECO:0000256" key="4">
    <source>
        <dbReference type="ARBA" id="ARBA00022679"/>
    </source>
</evidence>
<gene>
    <name evidence="10" type="ORF">H4K34_00440</name>
</gene>
<evidence type="ECO:0000256" key="8">
    <source>
        <dbReference type="SAM" id="Phobius"/>
    </source>
</evidence>
<evidence type="ECO:0000256" key="1">
    <source>
        <dbReference type="ARBA" id="ARBA00000085"/>
    </source>
</evidence>
<dbReference type="Proteomes" id="UP000516305">
    <property type="component" value="Chromosome"/>
</dbReference>
<dbReference type="PANTHER" id="PTHR43711:SF1">
    <property type="entry name" value="HISTIDINE KINASE 1"/>
    <property type="match status" value="1"/>
</dbReference>
<dbReference type="SMART" id="SM00388">
    <property type="entry name" value="HisKA"/>
    <property type="match status" value="1"/>
</dbReference>
<dbReference type="InterPro" id="IPR005467">
    <property type="entry name" value="His_kinase_dom"/>
</dbReference>
<accession>A0A7H0VF40</accession>
<dbReference type="Gene3D" id="3.30.565.10">
    <property type="entry name" value="Histidine kinase-like ATPase, C-terminal domain"/>
    <property type="match status" value="1"/>
</dbReference>
<keyword evidence="6" id="KW-0902">Two-component regulatory system</keyword>
<keyword evidence="11" id="KW-1185">Reference proteome</keyword>
<dbReference type="AlphaFoldDB" id="A0A7H0VF40"/>
<dbReference type="GO" id="GO:0000155">
    <property type="term" value="F:phosphorelay sensor kinase activity"/>
    <property type="evidence" value="ECO:0007669"/>
    <property type="project" value="InterPro"/>
</dbReference>
<dbReference type="SUPFAM" id="SSF47384">
    <property type="entry name" value="Homodimeric domain of signal transducing histidine kinase"/>
    <property type="match status" value="1"/>
</dbReference>
<name>A0A7H0VF40_9FLAO</name>